<gene>
    <name evidence="1" type="ORF">AJ80_09324</name>
</gene>
<proteinExistence type="predicted"/>
<protein>
    <submittedName>
        <fullName evidence="1">Uncharacterized protein</fullName>
    </submittedName>
</protein>
<evidence type="ECO:0000313" key="2">
    <source>
        <dbReference type="Proteomes" id="UP000224634"/>
    </source>
</evidence>
<dbReference type="Proteomes" id="UP000224634">
    <property type="component" value="Unassembled WGS sequence"/>
</dbReference>
<organism evidence="1 2">
    <name type="scientific">Polytolypa hystricis (strain UAMH7299)</name>
    <dbReference type="NCBI Taxonomy" id="1447883"/>
    <lineage>
        <taxon>Eukaryota</taxon>
        <taxon>Fungi</taxon>
        <taxon>Dikarya</taxon>
        <taxon>Ascomycota</taxon>
        <taxon>Pezizomycotina</taxon>
        <taxon>Eurotiomycetes</taxon>
        <taxon>Eurotiomycetidae</taxon>
        <taxon>Onygenales</taxon>
        <taxon>Onygenales incertae sedis</taxon>
        <taxon>Polytolypa</taxon>
    </lineage>
</organism>
<keyword evidence="2" id="KW-1185">Reference proteome</keyword>
<name>A0A2B7WSQ7_POLH7</name>
<comment type="caution">
    <text evidence="1">The sequence shown here is derived from an EMBL/GenBank/DDBJ whole genome shotgun (WGS) entry which is preliminary data.</text>
</comment>
<dbReference type="AlphaFoldDB" id="A0A2B7WSQ7"/>
<sequence length="96" mass="10585">MSSWMRSLLVTETYLKEEQKVWADVGTLLGNSLIQWGLGSGIAKEALKPIIQLGVVADMWLAQGSLLRKHGGIRNKKSLPRGAISSFPMSITARKY</sequence>
<accession>A0A2B7WSQ7</accession>
<evidence type="ECO:0000313" key="1">
    <source>
        <dbReference type="EMBL" id="PGG99629.1"/>
    </source>
</evidence>
<dbReference type="EMBL" id="PDNA01000267">
    <property type="protein sequence ID" value="PGG99629.1"/>
    <property type="molecule type" value="Genomic_DNA"/>
</dbReference>
<reference evidence="1 2" key="1">
    <citation type="submission" date="2017-10" db="EMBL/GenBank/DDBJ databases">
        <title>Comparative genomics in systemic dimorphic fungi from Ajellomycetaceae.</title>
        <authorList>
            <person name="Munoz J.F."/>
            <person name="Mcewen J.G."/>
            <person name="Clay O.K."/>
            <person name="Cuomo C.A."/>
        </authorList>
    </citation>
    <scope>NUCLEOTIDE SEQUENCE [LARGE SCALE GENOMIC DNA]</scope>
    <source>
        <strain evidence="1 2">UAMH7299</strain>
    </source>
</reference>